<name>A0A742R5J6_SALER</name>
<organism evidence="1">
    <name type="scientific">Salmonella enterica</name>
    <name type="common">Salmonella choleraesuis</name>
    <dbReference type="NCBI Taxonomy" id="28901"/>
    <lineage>
        <taxon>Bacteria</taxon>
        <taxon>Pseudomonadati</taxon>
        <taxon>Pseudomonadota</taxon>
        <taxon>Gammaproteobacteria</taxon>
        <taxon>Enterobacterales</taxon>
        <taxon>Enterobacteriaceae</taxon>
        <taxon>Salmonella</taxon>
    </lineage>
</organism>
<protein>
    <submittedName>
        <fullName evidence="1">Uncharacterized protein</fullName>
    </submittedName>
</protein>
<dbReference type="AlphaFoldDB" id="A0A742R5J6"/>
<proteinExistence type="predicted"/>
<dbReference type="EMBL" id="DAAUNA010000001">
    <property type="protein sequence ID" value="HAF1401857.1"/>
    <property type="molecule type" value="Genomic_DNA"/>
</dbReference>
<reference evidence="1" key="2">
    <citation type="submission" date="2020-02" db="EMBL/GenBank/DDBJ databases">
        <authorList>
            <consortium name="NCBI Pathogen Detection Project"/>
        </authorList>
    </citation>
    <scope>NUCLEOTIDE SEQUENCE</scope>
    <source>
        <strain evidence="1">MA.CK_93/00017804</strain>
    </source>
</reference>
<gene>
    <name evidence="1" type="ORF">G8M00_000323</name>
</gene>
<comment type="caution">
    <text evidence="1">The sequence shown here is derived from an EMBL/GenBank/DDBJ whole genome shotgun (WGS) entry which is preliminary data.</text>
</comment>
<evidence type="ECO:0000313" key="1">
    <source>
        <dbReference type="EMBL" id="HAF1401857.1"/>
    </source>
</evidence>
<accession>A0A742R5J6</accession>
<sequence>MGIIPILALKAKIRIPPPRKAGIGSRTLSIKRWQKPSGGTRMFIFHTVQEDKLLTTYKDIVQSYSVLQKRNAMTRDTLRKEAQDLFECYVSSLNLESRVIDTPQGKRGIASVEQNRQNDRYVECSPLALDISPDNTMEFRISLIIATSPKGTTLIPAYIQLGLCEGMVKVVLSLSNSKSDRHAELYVSSGEGTGRYSEVAEYIKGMMMQFIADQSTGT</sequence>
<reference evidence="1" key="1">
    <citation type="journal article" date="2018" name="Genome Biol.">
        <title>SKESA: strategic k-mer extension for scrupulous assemblies.</title>
        <authorList>
            <person name="Souvorov A."/>
            <person name="Agarwala R."/>
            <person name="Lipman D.J."/>
        </authorList>
    </citation>
    <scope>NUCLEOTIDE SEQUENCE</scope>
    <source>
        <strain evidence="1">MA.CK_93/00017804</strain>
    </source>
</reference>